<evidence type="ECO:0000313" key="2">
    <source>
        <dbReference type="Proteomes" id="UP001595898"/>
    </source>
</evidence>
<dbReference type="InterPro" id="IPR004304">
    <property type="entry name" value="FmdA_AmdA"/>
</dbReference>
<protein>
    <submittedName>
        <fullName evidence="1">Formamidase</fullName>
        <ecNumber evidence="1">3.5.1.49</ecNumber>
    </submittedName>
</protein>
<dbReference type="Proteomes" id="UP001595898">
    <property type="component" value="Unassembled WGS sequence"/>
</dbReference>
<dbReference type="NCBIfam" id="NF045496">
    <property type="entry name" value="FormamaseFmdA"/>
    <property type="match status" value="1"/>
</dbReference>
<dbReference type="Pfam" id="PF03069">
    <property type="entry name" value="FmdA_AmdA"/>
    <property type="match status" value="1"/>
</dbReference>
<organism evidence="1 2">
    <name type="scientific">Halosolutus amylolyticus</name>
    <dbReference type="NCBI Taxonomy" id="2932267"/>
    <lineage>
        <taxon>Archaea</taxon>
        <taxon>Methanobacteriati</taxon>
        <taxon>Methanobacteriota</taxon>
        <taxon>Stenosarchaea group</taxon>
        <taxon>Halobacteria</taxon>
        <taxon>Halobacteriales</taxon>
        <taxon>Natrialbaceae</taxon>
        <taxon>Halosolutus</taxon>
    </lineage>
</organism>
<sequence>MPETIFEVDVDASIEEQPDPIVNRWHPDVPPAATIEPGEKVRIECLDWTGNQVKNDDSANDIRDMRLDPNHHLSGPFEVAGAEPGDVLVIDILDLGPFPENEWGFTGIFELDNGGGFLTDHFPEARKAIWETDGVMTHSRHIEDVRFPGCTHPGIVGTAPSHELLEEWNEREKALIERGAEAETAVNHETREDDPPLALPPEPNEVFLGDMDEEDVEEAAEEAARTIPPRENAGNCDIKNLGRGSRVYLPVFVEGANFITGDLHFSQGDGEITFCGAIEIAGWIDLKVDVIKNGMEQLGTDYAMFKPGYQDPDFSNYVVFEGYSVDEDGTQHYKNANVGMRRACLDAIDYLTNFGYTEEQAYILLSTIPVESRIAGIVDLPNTCVTVSVPNEAFDIDIDPDTLTDEYASVGGKGDVAKPS</sequence>
<gene>
    <name evidence="1" type="primary">fmdA</name>
    <name evidence="1" type="ORF">ACFO5R_13695</name>
</gene>
<keyword evidence="2" id="KW-1185">Reference proteome</keyword>
<proteinExistence type="predicted"/>
<comment type="caution">
    <text evidence="1">The sequence shown here is derived from an EMBL/GenBank/DDBJ whole genome shotgun (WGS) entry which is preliminary data.</text>
</comment>
<dbReference type="EMBL" id="JBHSFA010000007">
    <property type="protein sequence ID" value="MFC4542976.1"/>
    <property type="molecule type" value="Genomic_DNA"/>
</dbReference>
<dbReference type="AlphaFoldDB" id="A0ABD5PQW7"/>
<dbReference type="Gene3D" id="3.10.28.20">
    <property type="entry name" value="Acetamidase/Formamidase-like domains"/>
    <property type="match status" value="1"/>
</dbReference>
<dbReference type="InterPro" id="IPR054833">
    <property type="entry name" value="FormamaseFmdA"/>
</dbReference>
<dbReference type="Gene3D" id="2.60.120.580">
    <property type="entry name" value="Acetamidase/Formamidase-like domains"/>
    <property type="match status" value="1"/>
</dbReference>
<reference evidence="1 2" key="1">
    <citation type="journal article" date="2019" name="Int. J. Syst. Evol. Microbiol.">
        <title>The Global Catalogue of Microorganisms (GCM) 10K type strain sequencing project: providing services to taxonomists for standard genome sequencing and annotation.</title>
        <authorList>
            <consortium name="The Broad Institute Genomics Platform"/>
            <consortium name="The Broad Institute Genome Sequencing Center for Infectious Disease"/>
            <person name="Wu L."/>
            <person name="Ma J."/>
        </authorList>
    </citation>
    <scope>NUCLEOTIDE SEQUENCE [LARGE SCALE GENOMIC DNA]</scope>
    <source>
        <strain evidence="1 2">WLHS5</strain>
    </source>
</reference>
<dbReference type="RefSeq" id="WP_250140338.1">
    <property type="nucleotide sequence ID" value="NZ_JALIQP010000002.1"/>
</dbReference>
<dbReference type="GO" id="GO:0004328">
    <property type="term" value="F:formamidase activity"/>
    <property type="evidence" value="ECO:0007669"/>
    <property type="project" value="UniProtKB-EC"/>
</dbReference>
<dbReference type="PANTHER" id="PTHR31891">
    <property type="entry name" value="FORMAMIDASE C869.04-RELATED"/>
    <property type="match status" value="1"/>
</dbReference>
<name>A0ABD5PQW7_9EURY</name>
<dbReference type="PANTHER" id="PTHR31891:SF1">
    <property type="entry name" value="FORMAMIDASE C869.04-RELATED"/>
    <property type="match status" value="1"/>
</dbReference>
<evidence type="ECO:0000313" key="1">
    <source>
        <dbReference type="EMBL" id="MFC4542976.1"/>
    </source>
</evidence>
<accession>A0ABD5PQW7</accession>
<keyword evidence="1" id="KW-0378">Hydrolase</keyword>
<dbReference type="SUPFAM" id="SSF141130">
    <property type="entry name" value="Acetamidase/Formamidase-like"/>
    <property type="match status" value="1"/>
</dbReference>
<dbReference type="EC" id="3.5.1.49" evidence="1"/>